<dbReference type="AlphaFoldDB" id="A0A1V3ZZC7"/>
<evidence type="ECO:0000313" key="2">
    <source>
        <dbReference type="EMBL" id="OON71821.1"/>
    </source>
</evidence>
<sequence length="178" mass="19158">MHAETDDRTLVVTEPDGMSRVLDLHDPQEDGNGLSGDIQLARGRKGGGEQIRGPAAYSPRPIDGLALDPQAVFRTEEPRIVLGRGCGCGCGDDITLRDEIARNGGRLPASVVARLTPRARAAPRPAEPDDSPPPGHRDRPVAVRRSPASTPLRAAAEHSPHGRRRRFPNENSAEEHGR</sequence>
<dbReference type="Proteomes" id="UP000190539">
    <property type="component" value="Unassembled WGS sequence"/>
</dbReference>
<accession>A0A1V3ZZC7</accession>
<dbReference type="RefSeq" id="WP_077973992.1">
    <property type="nucleotide sequence ID" value="NZ_MVFC01000047.1"/>
</dbReference>
<feature type="region of interest" description="Disordered" evidence="1">
    <location>
        <begin position="114"/>
        <end position="178"/>
    </location>
</feature>
<evidence type="ECO:0000256" key="1">
    <source>
        <dbReference type="SAM" id="MobiDB-lite"/>
    </source>
</evidence>
<protein>
    <submittedName>
        <fullName evidence="2">Uncharacterized protein</fullName>
    </submittedName>
</protein>
<gene>
    <name evidence="2" type="ORF">B1H18_32120</name>
</gene>
<organism evidence="2 3">
    <name type="scientific">Streptomyces tsukubensis</name>
    <dbReference type="NCBI Taxonomy" id="83656"/>
    <lineage>
        <taxon>Bacteria</taxon>
        <taxon>Bacillati</taxon>
        <taxon>Actinomycetota</taxon>
        <taxon>Actinomycetes</taxon>
        <taxon>Kitasatosporales</taxon>
        <taxon>Streptomycetaceae</taxon>
        <taxon>Streptomyces</taxon>
    </lineage>
</organism>
<feature type="region of interest" description="Disordered" evidence="1">
    <location>
        <begin position="1"/>
        <end position="62"/>
    </location>
</feature>
<reference evidence="2 3" key="1">
    <citation type="submission" date="2017-02" db="EMBL/GenBank/DDBJ databases">
        <title>Draft Genome Sequence of Streptomyces tsukubaensis F601, a Producer of the immunosuppressant tacrolimus FK506.</title>
        <authorList>
            <person name="Zong G."/>
            <person name="Zhong C."/>
            <person name="Fu J."/>
            <person name="Qin R."/>
            <person name="Cao G."/>
        </authorList>
    </citation>
    <scope>NUCLEOTIDE SEQUENCE [LARGE SCALE GENOMIC DNA]</scope>
    <source>
        <strain evidence="2 3">F601</strain>
    </source>
</reference>
<proteinExistence type="predicted"/>
<comment type="caution">
    <text evidence="2">The sequence shown here is derived from an EMBL/GenBank/DDBJ whole genome shotgun (WGS) entry which is preliminary data.</text>
</comment>
<dbReference type="EMBL" id="MVFC01000047">
    <property type="protein sequence ID" value="OON71821.1"/>
    <property type="molecule type" value="Genomic_DNA"/>
</dbReference>
<feature type="compositionally biased region" description="Low complexity" evidence="1">
    <location>
        <begin position="114"/>
        <end position="124"/>
    </location>
</feature>
<evidence type="ECO:0000313" key="3">
    <source>
        <dbReference type="Proteomes" id="UP000190539"/>
    </source>
</evidence>
<keyword evidence="3" id="KW-1185">Reference proteome</keyword>
<name>A0A1V3ZZC7_9ACTN</name>